<protein>
    <submittedName>
        <fullName evidence="10">Potassium-transporting ATPase subunit A</fullName>
        <ecNumber evidence="10">3.6.3.12</ecNumber>
    </submittedName>
</protein>
<keyword evidence="6 9" id="KW-1133">Transmembrane helix</keyword>
<evidence type="ECO:0000256" key="6">
    <source>
        <dbReference type="ARBA" id="ARBA00022989"/>
    </source>
</evidence>
<evidence type="ECO:0000256" key="1">
    <source>
        <dbReference type="ARBA" id="ARBA00022448"/>
    </source>
</evidence>
<dbReference type="InterPro" id="IPR004623">
    <property type="entry name" value="KdpA"/>
</dbReference>
<evidence type="ECO:0000256" key="7">
    <source>
        <dbReference type="ARBA" id="ARBA00023065"/>
    </source>
</evidence>
<keyword evidence="3" id="KW-0633">Potassium transport</keyword>
<dbReference type="Proteomes" id="UP000250561">
    <property type="component" value="Unassembled WGS sequence"/>
</dbReference>
<dbReference type="Pfam" id="PF03814">
    <property type="entry name" value="KdpA"/>
    <property type="match status" value="1"/>
</dbReference>
<dbReference type="PANTHER" id="PTHR30607">
    <property type="entry name" value="POTASSIUM-TRANSPORTING ATPASE A CHAIN"/>
    <property type="match status" value="1"/>
</dbReference>
<evidence type="ECO:0000256" key="9">
    <source>
        <dbReference type="SAM" id="Phobius"/>
    </source>
</evidence>
<keyword evidence="8 9" id="KW-0472">Membrane</keyword>
<evidence type="ECO:0000313" key="11">
    <source>
        <dbReference type="Proteomes" id="UP000250561"/>
    </source>
</evidence>
<reference evidence="10 11" key="1">
    <citation type="submission" date="2018-06" db="EMBL/GenBank/DDBJ databases">
        <authorList>
            <consortium name="Pathogen Informatics"/>
            <person name="Doyle S."/>
        </authorList>
    </citation>
    <scope>NUCLEOTIDE SEQUENCE [LARGE SCALE GENOMIC DNA]</scope>
    <source>
        <strain evidence="10 11">NCTC11126</strain>
    </source>
</reference>
<feature type="transmembrane region" description="Helical" evidence="9">
    <location>
        <begin position="27"/>
        <end position="45"/>
    </location>
</feature>
<keyword evidence="5" id="KW-0630">Potassium</keyword>
<gene>
    <name evidence="10" type="primary">kdpA_2</name>
    <name evidence="10" type="ORF">NCTC11126_06476</name>
</gene>
<dbReference type="GO" id="GO:0008556">
    <property type="term" value="F:P-type potassium transmembrane transporter activity"/>
    <property type="evidence" value="ECO:0007669"/>
    <property type="project" value="InterPro"/>
</dbReference>
<keyword evidence="1" id="KW-0813">Transport</keyword>
<evidence type="ECO:0000256" key="5">
    <source>
        <dbReference type="ARBA" id="ARBA00022958"/>
    </source>
</evidence>
<evidence type="ECO:0000256" key="3">
    <source>
        <dbReference type="ARBA" id="ARBA00022538"/>
    </source>
</evidence>
<dbReference type="GO" id="GO:0005886">
    <property type="term" value="C:plasma membrane"/>
    <property type="evidence" value="ECO:0007669"/>
    <property type="project" value="TreeGrafter"/>
</dbReference>
<evidence type="ECO:0000313" key="10">
    <source>
        <dbReference type="EMBL" id="SPW58928.1"/>
    </source>
</evidence>
<accession>A0A2X1KGG9</accession>
<keyword evidence="7" id="KW-0406">Ion transport</keyword>
<proteinExistence type="predicted"/>
<dbReference type="EMBL" id="UARS01000022">
    <property type="protein sequence ID" value="SPW58928.1"/>
    <property type="molecule type" value="Genomic_DNA"/>
</dbReference>
<keyword evidence="4 9" id="KW-0812">Transmembrane</keyword>
<evidence type="ECO:0000256" key="4">
    <source>
        <dbReference type="ARBA" id="ARBA00022692"/>
    </source>
</evidence>
<organism evidence="10 11">
    <name type="scientific">Escherichia coli</name>
    <dbReference type="NCBI Taxonomy" id="562"/>
    <lineage>
        <taxon>Bacteria</taxon>
        <taxon>Pseudomonadati</taxon>
        <taxon>Pseudomonadota</taxon>
        <taxon>Gammaproteobacteria</taxon>
        <taxon>Enterobacterales</taxon>
        <taxon>Enterobacteriaceae</taxon>
        <taxon>Escherichia</taxon>
    </lineage>
</organism>
<keyword evidence="2" id="KW-1003">Cell membrane</keyword>
<evidence type="ECO:0000256" key="8">
    <source>
        <dbReference type="ARBA" id="ARBA00023136"/>
    </source>
</evidence>
<dbReference type="EC" id="3.6.3.12" evidence="10"/>
<dbReference type="GO" id="GO:0016787">
    <property type="term" value="F:hydrolase activity"/>
    <property type="evidence" value="ECO:0007669"/>
    <property type="project" value="UniProtKB-KW"/>
</dbReference>
<name>A0A2X1KGG9_ECOLX</name>
<evidence type="ECO:0000256" key="2">
    <source>
        <dbReference type="ARBA" id="ARBA00022475"/>
    </source>
</evidence>
<dbReference type="AlphaFoldDB" id="A0A2X1KGG9"/>
<dbReference type="PANTHER" id="PTHR30607:SF2">
    <property type="entry name" value="POTASSIUM-TRANSPORTING ATPASE POTASSIUM-BINDING SUBUNIT"/>
    <property type="match status" value="1"/>
</dbReference>
<sequence length="79" mass="8297">MLGTNGGGFFNANSSHPFENPTALTNFVQMLAIFLIPTALCFAFGEVTGRSPPGAHVAVGDVSDFCHLRRRGDVGRSSG</sequence>
<keyword evidence="10" id="KW-0378">Hydrolase</keyword>